<evidence type="ECO:0000313" key="2">
    <source>
        <dbReference type="Proteomes" id="UP000789901"/>
    </source>
</evidence>
<feature type="non-terminal residue" evidence="1">
    <location>
        <position position="1"/>
    </location>
</feature>
<keyword evidence="2" id="KW-1185">Reference proteome</keyword>
<proteinExistence type="predicted"/>
<dbReference type="EMBL" id="CAJVQB010008399">
    <property type="protein sequence ID" value="CAG8718285.1"/>
    <property type="molecule type" value="Genomic_DNA"/>
</dbReference>
<dbReference type="Proteomes" id="UP000789901">
    <property type="component" value="Unassembled WGS sequence"/>
</dbReference>
<evidence type="ECO:0000313" key="1">
    <source>
        <dbReference type="EMBL" id="CAG8718285.1"/>
    </source>
</evidence>
<reference evidence="1 2" key="1">
    <citation type="submission" date="2021-06" db="EMBL/GenBank/DDBJ databases">
        <authorList>
            <person name="Kallberg Y."/>
            <person name="Tangrot J."/>
            <person name="Rosling A."/>
        </authorList>
    </citation>
    <scope>NUCLEOTIDE SEQUENCE [LARGE SCALE GENOMIC DNA]</scope>
    <source>
        <strain evidence="1 2">120-4 pot B 10/14</strain>
    </source>
</reference>
<accession>A0ABN7V2Q8</accession>
<organism evidence="1 2">
    <name type="scientific">Gigaspora margarita</name>
    <dbReference type="NCBI Taxonomy" id="4874"/>
    <lineage>
        <taxon>Eukaryota</taxon>
        <taxon>Fungi</taxon>
        <taxon>Fungi incertae sedis</taxon>
        <taxon>Mucoromycota</taxon>
        <taxon>Glomeromycotina</taxon>
        <taxon>Glomeromycetes</taxon>
        <taxon>Diversisporales</taxon>
        <taxon>Gigasporaceae</taxon>
        <taxon>Gigaspora</taxon>
    </lineage>
</organism>
<gene>
    <name evidence="1" type="ORF">GMARGA_LOCUS13302</name>
</gene>
<sequence length="44" mass="5085">SKLQVGLYRIALGYWPGHMDPSEYRSTELGHIRILVNQVKLAHH</sequence>
<comment type="caution">
    <text evidence="1">The sequence shown here is derived from an EMBL/GenBank/DDBJ whole genome shotgun (WGS) entry which is preliminary data.</text>
</comment>
<protein>
    <submittedName>
        <fullName evidence="1">7834_t:CDS:1</fullName>
    </submittedName>
</protein>
<name>A0ABN7V2Q8_GIGMA</name>